<dbReference type="GeneID" id="54362607"/>
<gene>
    <name evidence="11" type="ORF">K489DRAFT_380083</name>
</gene>
<keyword evidence="10" id="KW-1185">Reference proteome</keyword>
<comment type="similarity">
    <text evidence="2">Belongs to the CND3 (condensin subunit 3) family.</text>
</comment>
<dbReference type="InterPro" id="IPR025977">
    <property type="entry name" value="Cnd3_C"/>
</dbReference>
<feature type="compositionally biased region" description="Basic and acidic residues" evidence="8">
    <location>
        <begin position="349"/>
        <end position="360"/>
    </location>
</feature>
<dbReference type="AlphaFoldDB" id="A0A6J3M3W3"/>
<proteinExistence type="inferred from homology"/>
<dbReference type="GO" id="GO:0000793">
    <property type="term" value="C:condensed chromosome"/>
    <property type="evidence" value="ECO:0007669"/>
    <property type="project" value="TreeGrafter"/>
</dbReference>
<feature type="domain" description="Nuclear condensin complex subunit 3 C-terminal" evidence="9">
    <location>
        <begin position="642"/>
        <end position="953"/>
    </location>
</feature>
<dbReference type="GO" id="GO:0000796">
    <property type="term" value="C:condensin complex"/>
    <property type="evidence" value="ECO:0007669"/>
    <property type="project" value="InterPro"/>
</dbReference>
<feature type="compositionally biased region" description="Acidic residues" evidence="8">
    <location>
        <begin position="1017"/>
        <end position="1027"/>
    </location>
</feature>
<evidence type="ECO:0000256" key="8">
    <source>
        <dbReference type="SAM" id="MobiDB-lite"/>
    </source>
</evidence>
<keyword evidence="7" id="KW-0131">Cell cycle</keyword>
<evidence type="ECO:0000256" key="5">
    <source>
        <dbReference type="ARBA" id="ARBA00022776"/>
    </source>
</evidence>
<evidence type="ECO:0000256" key="7">
    <source>
        <dbReference type="ARBA" id="ARBA00023306"/>
    </source>
</evidence>
<evidence type="ECO:0000256" key="6">
    <source>
        <dbReference type="ARBA" id="ARBA00023067"/>
    </source>
</evidence>
<evidence type="ECO:0000256" key="1">
    <source>
        <dbReference type="ARBA" id="ARBA00004286"/>
    </source>
</evidence>
<dbReference type="Proteomes" id="UP000504637">
    <property type="component" value="Unplaced"/>
</dbReference>
<reference evidence="11" key="3">
    <citation type="submission" date="2025-08" db="UniProtKB">
        <authorList>
            <consortium name="RefSeq"/>
        </authorList>
    </citation>
    <scope>IDENTIFICATION</scope>
    <source>
        <strain evidence="11">CBS 342.82</strain>
    </source>
</reference>
<organism evidence="11">
    <name type="scientific">Dissoconium aciculare CBS 342.82</name>
    <dbReference type="NCBI Taxonomy" id="1314786"/>
    <lineage>
        <taxon>Eukaryota</taxon>
        <taxon>Fungi</taxon>
        <taxon>Dikarya</taxon>
        <taxon>Ascomycota</taxon>
        <taxon>Pezizomycotina</taxon>
        <taxon>Dothideomycetes</taxon>
        <taxon>Dothideomycetidae</taxon>
        <taxon>Mycosphaerellales</taxon>
        <taxon>Dissoconiaceae</taxon>
        <taxon>Dissoconium</taxon>
    </lineage>
</organism>
<name>A0A6J3M3W3_9PEZI</name>
<evidence type="ECO:0000313" key="10">
    <source>
        <dbReference type="Proteomes" id="UP000504637"/>
    </source>
</evidence>
<dbReference type="GO" id="GO:0051301">
    <property type="term" value="P:cell division"/>
    <property type="evidence" value="ECO:0007669"/>
    <property type="project" value="UniProtKB-KW"/>
</dbReference>
<feature type="compositionally biased region" description="Acidic residues" evidence="8">
    <location>
        <begin position="1050"/>
        <end position="1067"/>
    </location>
</feature>
<keyword evidence="5" id="KW-0498">Mitosis</keyword>
<dbReference type="GO" id="GO:0007076">
    <property type="term" value="P:mitotic chromosome condensation"/>
    <property type="evidence" value="ECO:0007669"/>
    <property type="project" value="InterPro"/>
</dbReference>
<feature type="region of interest" description="Disordered" evidence="8">
    <location>
        <begin position="1008"/>
        <end position="1089"/>
    </location>
</feature>
<evidence type="ECO:0000259" key="9">
    <source>
        <dbReference type="Pfam" id="PF12719"/>
    </source>
</evidence>
<dbReference type="PANTHER" id="PTHR14418">
    <property type="entry name" value="CONDENSIN COMPLEX SUBUNIT 3-RELATED"/>
    <property type="match status" value="1"/>
</dbReference>
<keyword evidence="4" id="KW-0132">Cell division</keyword>
<dbReference type="InterPro" id="IPR016024">
    <property type="entry name" value="ARM-type_fold"/>
</dbReference>
<dbReference type="Pfam" id="PF12719">
    <property type="entry name" value="Cnd3"/>
    <property type="match status" value="1"/>
</dbReference>
<keyword evidence="6" id="KW-0226">DNA condensation</keyword>
<dbReference type="RefSeq" id="XP_033459746.1">
    <property type="nucleotide sequence ID" value="XM_033604807.1"/>
</dbReference>
<dbReference type="OrthoDB" id="27187at2759"/>
<evidence type="ECO:0000256" key="2">
    <source>
        <dbReference type="ARBA" id="ARBA00006533"/>
    </source>
</evidence>
<reference evidence="11" key="2">
    <citation type="submission" date="2020-04" db="EMBL/GenBank/DDBJ databases">
        <authorList>
            <consortium name="NCBI Genome Project"/>
        </authorList>
    </citation>
    <scope>NUCLEOTIDE SEQUENCE</scope>
    <source>
        <strain evidence="11">CBS 342.82</strain>
    </source>
</reference>
<dbReference type="InterPro" id="IPR027165">
    <property type="entry name" value="CND3"/>
</dbReference>
<dbReference type="SUPFAM" id="SSF48371">
    <property type="entry name" value="ARM repeat"/>
    <property type="match status" value="1"/>
</dbReference>
<reference evidence="11" key="1">
    <citation type="submission" date="2020-01" db="EMBL/GenBank/DDBJ databases">
        <authorList>
            <consortium name="DOE Joint Genome Institute"/>
            <person name="Haridas S."/>
            <person name="Albert R."/>
            <person name="Binder M."/>
            <person name="Bloem J."/>
            <person name="Labutti K."/>
            <person name="Salamov A."/>
            <person name="Andreopoulos B."/>
            <person name="Baker S.E."/>
            <person name="Barry K."/>
            <person name="Bills G."/>
            <person name="Bluhm B.H."/>
            <person name="Cannon C."/>
            <person name="Castanera R."/>
            <person name="Culley D.E."/>
            <person name="Daum C."/>
            <person name="Ezra D."/>
            <person name="Gonzalez J.B."/>
            <person name="Henrissat B."/>
            <person name="Kuo A."/>
            <person name="Liang C."/>
            <person name="Lipzen A."/>
            <person name="Lutzoni F."/>
            <person name="Magnuson J."/>
            <person name="Mondo S."/>
            <person name="Nolan M."/>
            <person name="Ohm R."/>
            <person name="Pangilinan J."/>
            <person name="Park H.-J."/>
            <person name="Ramirez L."/>
            <person name="Alfaro M."/>
            <person name="Sun H."/>
            <person name="Tritt A."/>
            <person name="Yoshinaga Y."/>
            <person name="Zwiers L.-H."/>
            <person name="Turgeon B.G."/>
            <person name="Goodwin S.B."/>
            <person name="Spatafora J.W."/>
            <person name="Crous P.W."/>
            <person name="Grigoriev I.V."/>
        </authorList>
    </citation>
    <scope>NUCLEOTIDE SEQUENCE</scope>
    <source>
        <strain evidence="11">CBS 342.82</strain>
    </source>
</reference>
<feature type="region of interest" description="Disordered" evidence="8">
    <location>
        <begin position="345"/>
        <end position="367"/>
    </location>
</feature>
<dbReference type="PANTHER" id="PTHR14418:SF5">
    <property type="entry name" value="CONDENSIN COMPLEX SUBUNIT 3"/>
    <property type="match status" value="1"/>
</dbReference>
<evidence type="ECO:0000256" key="3">
    <source>
        <dbReference type="ARBA" id="ARBA00022454"/>
    </source>
</evidence>
<dbReference type="Gene3D" id="1.25.10.10">
    <property type="entry name" value="Leucine-rich Repeat Variant"/>
    <property type="match status" value="1"/>
</dbReference>
<feature type="region of interest" description="Disordered" evidence="8">
    <location>
        <begin position="1"/>
        <end position="33"/>
    </location>
</feature>
<evidence type="ECO:0000256" key="4">
    <source>
        <dbReference type="ARBA" id="ARBA00022618"/>
    </source>
</evidence>
<sequence length="1120" mass="123673">MPGRVAAGTRAPRGRAAAGKTTAASTAEVPDEGPDTTLRRAICVVFADAQKSTAAHRKAIISLRKIQEACCYEPTSSKKGKQDQDFDEDEFNNEVLRCVFRALPIKKSEAVGDRIVRFLGAFLETASAKDNAIFQDEEEAPETPSSRLVTAVLSTMIPLMMAKDKVVRFRATQMTSHLINTLSTLDLSLFHQLKLALLKRIHDKEAQVRMHAIYGLTRFAADPENDDEDDNSDSDEDAGSGILEKLILVLQHDPSAEVRRNLLLNLPLTKELLPYLFERARDADVTTRKALFARLLPAMGDFRSFSLTFRDKLLRWGLRDRDENVRKAMARIFRERWIEDCAARPANRKAGDPEDAEPKDPNMANAPSMNALSELLERIDVVNTGGEGGIALLAMQEFWEGRPDYVDYVSFPDEFWGDLTPEVAFVARTFNDFCRSNHKEDRYVGSRSLDILAEEKLPEVTKFGFLLQRELNRLMEAARAAAMEESEESEEELAAREFVVEQMLHMALTFDYSDEVGRRKMDILMRDALAMPDLPEETTRLVVENLRRVCGEDSNGEREFCRLVVEAIAEVHDTIMGEDDDPALDDSSIEGSFHSATSQFDGAGDETLMLAKKRLQRAGKTVESSKESDTEQAIRELMVNLKCLHIALCLLQNIQCDVHQYEHLVMTLNSLIVPAVRSQEAPIRERGLFCLGLCCLVSKKLASENMNLFLHCFTRGHGTLQVIALQCITDVLIAHPSLYLDAPDTSAITSDQTEINETSKLVLKAFSKSLKSGDPIVQAIGAAGLAKAMLSRLITDTDLLKQLVITFFDPDSVSNPQLRQSLSYFLPVYCHSRADNAARMATISCAVIARLTTLRDARLEDDDADAGASAEAMVSISQVANMLLDWTDPRKIVGYTEPVPSVDNHATPSSGTTPAVASTHFILAESVLERLVTSQLNRDERKALLNMLGKLYLPAGTCDAELLKTILELLIEAIDSGVATDKTGENILAKLRENLMKLVHDVMTLERGGGGAAGEATEVDGDEDVEDGSAGGSTTGETKGGVSAAGVKAEDDDEEEEEEEDDDDENDVTAQLQREMRDTTIGFTTTAIVPDAEGTRIQLLSARQDEDDDEEDSEMMDVDG</sequence>
<feature type="compositionally biased region" description="Acidic residues" evidence="8">
    <location>
        <begin position="1105"/>
        <end position="1120"/>
    </location>
</feature>
<evidence type="ECO:0000313" key="11">
    <source>
        <dbReference type="RefSeq" id="XP_033459746.1"/>
    </source>
</evidence>
<dbReference type="InterPro" id="IPR011989">
    <property type="entry name" value="ARM-like"/>
</dbReference>
<protein>
    <submittedName>
        <fullName evidence="11">ARM repeat-containing protein</fullName>
    </submittedName>
</protein>
<feature type="compositionally biased region" description="Low complexity" evidence="8">
    <location>
        <begin position="1"/>
        <end position="27"/>
    </location>
</feature>
<comment type="subcellular location">
    <subcellularLocation>
        <location evidence="1">Chromosome</location>
    </subcellularLocation>
</comment>
<accession>A0A6J3M3W3</accession>
<keyword evidence="3" id="KW-0158">Chromosome</keyword>
<feature type="region of interest" description="Disordered" evidence="8">
    <location>
        <begin position="1101"/>
        <end position="1120"/>
    </location>
</feature>